<dbReference type="InterPro" id="IPR008775">
    <property type="entry name" value="Phytyl_CoA_dOase-like"/>
</dbReference>
<dbReference type="KEGG" id="ima:PO878_08175"/>
<evidence type="ECO:0000313" key="3">
    <source>
        <dbReference type="EMBL" id="WCO68702.1"/>
    </source>
</evidence>
<evidence type="ECO:0000256" key="2">
    <source>
        <dbReference type="ARBA" id="ARBA00023004"/>
    </source>
</evidence>
<keyword evidence="3" id="KW-0223">Dioxygenase</keyword>
<gene>
    <name evidence="3" type="ORF">PO878_08175</name>
</gene>
<dbReference type="RefSeq" id="WP_272738218.1">
    <property type="nucleotide sequence ID" value="NZ_CP116942.1"/>
</dbReference>
<dbReference type="Gene3D" id="2.60.120.620">
    <property type="entry name" value="q2cbj1_9rhob like domain"/>
    <property type="match status" value="1"/>
</dbReference>
<dbReference type="Pfam" id="PF05721">
    <property type="entry name" value="PhyH"/>
    <property type="match status" value="1"/>
</dbReference>
<dbReference type="AlphaFoldDB" id="A0AAE9YHQ3"/>
<sequence length="291" mass="31005">MHTAEAATLTDDDVAAWGRDGFLVVPGAFSAEACAALVERAAEHVAAAGQAPVSVFSTQEQQRTSDEWFLGSGGAIRCFFEEEAFTDEGALAVPLEQAINKVGHAQHDLDPVYDAFARDPVMARTAAALGVADARLVQSMHIFKQPRIGGEVTCHQDATFLSTEPPSVVGLWVALEDATLDNGCLWAQPGGHRGPLRRRFVRAGTSDGDGTRFVDLDPTPLPAPGPDGGLVPLEVAAGTLIALHGLLPHWSGPNRSDRSRQAYTLHVVDGSAEWPADAWLQRPADLPFRGF</sequence>
<evidence type="ECO:0000256" key="1">
    <source>
        <dbReference type="ARBA" id="ARBA00022723"/>
    </source>
</evidence>
<evidence type="ECO:0000313" key="4">
    <source>
        <dbReference type="Proteomes" id="UP001216390"/>
    </source>
</evidence>
<proteinExistence type="predicted"/>
<organism evidence="3 4">
    <name type="scientific">Iamia majanohamensis</name>
    <dbReference type="NCBI Taxonomy" id="467976"/>
    <lineage>
        <taxon>Bacteria</taxon>
        <taxon>Bacillati</taxon>
        <taxon>Actinomycetota</taxon>
        <taxon>Acidimicrobiia</taxon>
        <taxon>Acidimicrobiales</taxon>
        <taxon>Iamiaceae</taxon>
        <taxon>Iamia</taxon>
    </lineage>
</organism>
<dbReference type="GO" id="GO:0005506">
    <property type="term" value="F:iron ion binding"/>
    <property type="evidence" value="ECO:0007669"/>
    <property type="project" value="UniProtKB-ARBA"/>
</dbReference>
<dbReference type="PANTHER" id="PTHR20883:SF15">
    <property type="entry name" value="PHYTANOYL-COA DIOXYGENASE DOMAIN-CONTAINING PROTEIN 1"/>
    <property type="match status" value="1"/>
</dbReference>
<name>A0AAE9YHQ3_9ACTN</name>
<dbReference type="GO" id="GO:0016706">
    <property type="term" value="F:2-oxoglutarate-dependent dioxygenase activity"/>
    <property type="evidence" value="ECO:0007669"/>
    <property type="project" value="UniProtKB-ARBA"/>
</dbReference>
<keyword evidence="3" id="KW-0560">Oxidoreductase</keyword>
<dbReference type="Proteomes" id="UP001216390">
    <property type="component" value="Chromosome"/>
</dbReference>
<accession>A0AAE9YHQ3</accession>
<dbReference type="EMBL" id="CP116942">
    <property type="protein sequence ID" value="WCO68702.1"/>
    <property type="molecule type" value="Genomic_DNA"/>
</dbReference>
<keyword evidence="4" id="KW-1185">Reference proteome</keyword>
<dbReference type="PANTHER" id="PTHR20883">
    <property type="entry name" value="PHYTANOYL-COA DIOXYGENASE DOMAIN CONTAINING 1"/>
    <property type="match status" value="1"/>
</dbReference>
<dbReference type="SUPFAM" id="SSF51197">
    <property type="entry name" value="Clavaminate synthase-like"/>
    <property type="match status" value="1"/>
</dbReference>
<reference evidence="3" key="1">
    <citation type="submission" date="2023-01" db="EMBL/GenBank/DDBJ databases">
        <title>The diversity of Class Acidimicrobiia in South China Sea sediment environments and the proposal of Iamia marina sp. nov., a novel species of the genus Iamia.</title>
        <authorList>
            <person name="He Y."/>
            <person name="Tian X."/>
        </authorList>
    </citation>
    <scope>NUCLEOTIDE SEQUENCE</scope>
    <source>
        <strain evidence="3">DSM 19957</strain>
    </source>
</reference>
<keyword evidence="1" id="KW-0479">Metal-binding</keyword>
<protein>
    <submittedName>
        <fullName evidence="3">Phytanoyl-CoA dioxygenase family protein</fullName>
    </submittedName>
</protein>
<keyword evidence="2" id="KW-0408">Iron</keyword>